<name>A0A1T4N1P7_9BACT</name>
<dbReference type="OrthoDB" id="15017at2"/>
<dbReference type="AlphaFoldDB" id="A0A1T4N1P7"/>
<reference evidence="2" key="1">
    <citation type="submission" date="2017-02" db="EMBL/GenBank/DDBJ databases">
        <authorList>
            <person name="Varghese N."/>
            <person name="Submissions S."/>
        </authorList>
    </citation>
    <scope>NUCLEOTIDE SEQUENCE [LARGE SCALE GENOMIC DNA]</scope>
    <source>
        <strain evidence="2">ATCC BAA-34</strain>
    </source>
</reference>
<organism evidence="1 2">
    <name type="scientific">Trichlorobacter thiogenes</name>
    <dbReference type="NCBI Taxonomy" id="115783"/>
    <lineage>
        <taxon>Bacteria</taxon>
        <taxon>Pseudomonadati</taxon>
        <taxon>Thermodesulfobacteriota</taxon>
        <taxon>Desulfuromonadia</taxon>
        <taxon>Geobacterales</taxon>
        <taxon>Geobacteraceae</taxon>
        <taxon>Trichlorobacter</taxon>
    </lineage>
</organism>
<proteinExistence type="predicted"/>
<dbReference type="Proteomes" id="UP000190102">
    <property type="component" value="Unassembled WGS sequence"/>
</dbReference>
<evidence type="ECO:0008006" key="3">
    <source>
        <dbReference type="Google" id="ProtNLM"/>
    </source>
</evidence>
<accession>A0A1T4N1P7</accession>
<protein>
    <recommendedName>
        <fullName evidence="3">DUF1858 domain-containing protein</fullName>
    </recommendedName>
</protein>
<dbReference type="EMBL" id="FUWR01000006">
    <property type="protein sequence ID" value="SJZ73034.1"/>
    <property type="molecule type" value="Genomic_DNA"/>
</dbReference>
<dbReference type="Gene3D" id="1.10.3910.10">
    <property type="entry name" value="SP0561-like"/>
    <property type="match status" value="1"/>
</dbReference>
<evidence type="ECO:0000313" key="2">
    <source>
        <dbReference type="Proteomes" id="UP000190102"/>
    </source>
</evidence>
<keyword evidence="2" id="KW-1185">Reference proteome</keyword>
<evidence type="ECO:0000313" key="1">
    <source>
        <dbReference type="EMBL" id="SJZ73034.1"/>
    </source>
</evidence>
<sequence length="68" mass="7841">MFTQVTPDSTVLELVEYHPETEAVFNRYGQRLGVCLCCEALFCTLREVAVRYELNLDELLSRLNSVIE</sequence>
<dbReference type="STRING" id="115783.SAMN02745119_01481"/>
<gene>
    <name evidence="1" type="ORF">SAMN02745119_01481</name>
</gene>
<dbReference type="InterPro" id="IPR038062">
    <property type="entry name" value="ScdA-like_N_sf"/>
</dbReference>
<dbReference type="SUPFAM" id="SSF140683">
    <property type="entry name" value="SP0561-like"/>
    <property type="match status" value="1"/>
</dbReference>
<dbReference type="RefSeq" id="WP_078789789.1">
    <property type="nucleotide sequence ID" value="NZ_FUWR01000006.1"/>
</dbReference>